<feature type="non-terminal residue" evidence="2">
    <location>
        <position position="1"/>
    </location>
</feature>
<dbReference type="InterPro" id="IPR044730">
    <property type="entry name" value="RNase_H-like_dom_plant"/>
</dbReference>
<dbReference type="AlphaFoldDB" id="A0A7J8Y0K0"/>
<protein>
    <recommendedName>
        <fullName evidence="1">RNase H type-1 domain-containing protein</fullName>
    </recommendedName>
</protein>
<name>A0A7J8Y0K0_GOSAI</name>
<dbReference type="PANTHER" id="PTHR47074:SF61">
    <property type="entry name" value="RNASE H TYPE-1 DOMAIN-CONTAINING PROTEIN"/>
    <property type="match status" value="1"/>
</dbReference>
<sequence>RLLEKGLRWKAGSGRRISIWHECWLPGPVPQRIQSTQLMKPCLLKVFLSTFPQDDCVVWGEIAITLWAIWYAQNKLVHEDKKQGVGELVVFIRGYCAELAILATRSLRSIPSTIVHWSLSPVNVVKVNVDDGFILAHRKVCSEVIIRDEYGQILGACSWLTNQVSTVFAAEALAVVCGLRFAYDMGFLLVMLDGDSKSVIDKINDSLEDLSKISALIWEAKEVSKFFRDSRFRYIA</sequence>
<dbReference type="InterPro" id="IPR012337">
    <property type="entry name" value="RNaseH-like_sf"/>
</dbReference>
<dbReference type="Gene3D" id="3.30.420.10">
    <property type="entry name" value="Ribonuclease H-like superfamily/Ribonuclease H"/>
    <property type="match status" value="1"/>
</dbReference>
<dbReference type="InterPro" id="IPR002156">
    <property type="entry name" value="RNaseH_domain"/>
</dbReference>
<dbReference type="InterPro" id="IPR036397">
    <property type="entry name" value="RNaseH_sf"/>
</dbReference>
<organism evidence="2 3">
    <name type="scientific">Gossypium aridum</name>
    <name type="common">American cotton</name>
    <name type="synonym">Erioxylum aridum</name>
    <dbReference type="NCBI Taxonomy" id="34290"/>
    <lineage>
        <taxon>Eukaryota</taxon>
        <taxon>Viridiplantae</taxon>
        <taxon>Streptophyta</taxon>
        <taxon>Embryophyta</taxon>
        <taxon>Tracheophyta</taxon>
        <taxon>Spermatophyta</taxon>
        <taxon>Magnoliopsida</taxon>
        <taxon>eudicotyledons</taxon>
        <taxon>Gunneridae</taxon>
        <taxon>Pentapetalae</taxon>
        <taxon>rosids</taxon>
        <taxon>malvids</taxon>
        <taxon>Malvales</taxon>
        <taxon>Malvaceae</taxon>
        <taxon>Malvoideae</taxon>
        <taxon>Gossypium</taxon>
    </lineage>
</organism>
<dbReference type="CDD" id="cd06222">
    <property type="entry name" value="RNase_H_like"/>
    <property type="match status" value="1"/>
</dbReference>
<keyword evidence="3" id="KW-1185">Reference proteome</keyword>
<evidence type="ECO:0000313" key="3">
    <source>
        <dbReference type="Proteomes" id="UP000593577"/>
    </source>
</evidence>
<dbReference type="InterPro" id="IPR052929">
    <property type="entry name" value="RNase_H-like_EbsB-rel"/>
</dbReference>
<proteinExistence type="predicted"/>
<dbReference type="Proteomes" id="UP000593577">
    <property type="component" value="Unassembled WGS sequence"/>
</dbReference>
<accession>A0A7J8Y0K0</accession>
<dbReference type="SUPFAM" id="SSF53098">
    <property type="entry name" value="Ribonuclease H-like"/>
    <property type="match status" value="1"/>
</dbReference>
<reference evidence="2 3" key="1">
    <citation type="journal article" date="2019" name="Genome Biol. Evol.">
        <title>Insights into the evolution of the New World diploid cottons (Gossypium, subgenus Houzingenia) based on genome sequencing.</title>
        <authorList>
            <person name="Grover C.E."/>
            <person name="Arick M.A. 2nd"/>
            <person name="Thrash A."/>
            <person name="Conover J.L."/>
            <person name="Sanders W.S."/>
            <person name="Peterson D.G."/>
            <person name="Frelichowski J.E."/>
            <person name="Scheffler J.A."/>
            <person name="Scheffler B.E."/>
            <person name="Wendel J.F."/>
        </authorList>
    </citation>
    <scope>NUCLEOTIDE SEQUENCE [LARGE SCALE GENOMIC DNA]</scope>
    <source>
        <strain evidence="2">185</strain>
        <tissue evidence="2">Leaf</tissue>
    </source>
</reference>
<dbReference type="EMBL" id="JABFAA010000009">
    <property type="protein sequence ID" value="MBA0693101.1"/>
    <property type="molecule type" value="Genomic_DNA"/>
</dbReference>
<dbReference type="PANTHER" id="PTHR47074">
    <property type="entry name" value="BNAC02G40300D PROTEIN"/>
    <property type="match status" value="1"/>
</dbReference>
<comment type="caution">
    <text evidence="2">The sequence shown here is derived from an EMBL/GenBank/DDBJ whole genome shotgun (WGS) entry which is preliminary data.</text>
</comment>
<gene>
    <name evidence="2" type="ORF">Goari_010608</name>
</gene>
<dbReference type="GO" id="GO:0003676">
    <property type="term" value="F:nucleic acid binding"/>
    <property type="evidence" value="ECO:0007669"/>
    <property type="project" value="InterPro"/>
</dbReference>
<evidence type="ECO:0000259" key="1">
    <source>
        <dbReference type="Pfam" id="PF13456"/>
    </source>
</evidence>
<feature type="domain" description="RNase H type-1" evidence="1">
    <location>
        <begin position="144"/>
        <end position="235"/>
    </location>
</feature>
<evidence type="ECO:0000313" key="2">
    <source>
        <dbReference type="EMBL" id="MBA0693101.1"/>
    </source>
</evidence>
<dbReference type="GO" id="GO:0004523">
    <property type="term" value="F:RNA-DNA hybrid ribonuclease activity"/>
    <property type="evidence" value="ECO:0007669"/>
    <property type="project" value="InterPro"/>
</dbReference>
<dbReference type="Pfam" id="PF13456">
    <property type="entry name" value="RVT_3"/>
    <property type="match status" value="1"/>
</dbReference>